<dbReference type="PANTHER" id="PTHR23278">
    <property type="entry name" value="SIDESTEP PROTEIN"/>
    <property type="match status" value="1"/>
</dbReference>
<evidence type="ECO:0000313" key="7">
    <source>
        <dbReference type="Proteomes" id="UP001152888"/>
    </source>
</evidence>
<name>A0A9P0LIR0_ACAOB</name>
<dbReference type="GO" id="GO:0016020">
    <property type="term" value="C:membrane"/>
    <property type="evidence" value="ECO:0007669"/>
    <property type="project" value="UniProtKB-SubCell"/>
</dbReference>
<comment type="subcellular location">
    <subcellularLocation>
        <location evidence="1">Membrane</location>
        <topology evidence="1">Single-pass membrane protein</topology>
    </subcellularLocation>
</comment>
<dbReference type="SUPFAM" id="SSF48726">
    <property type="entry name" value="Immunoglobulin"/>
    <property type="match status" value="3"/>
</dbReference>
<keyword evidence="4" id="KW-1133">Transmembrane helix</keyword>
<dbReference type="OrthoDB" id="10055806at2759"/>
<accession>A0A9P0LIR0</accession>
<dbReference type="InterPro" id="IPR013783">
    <property type="entry name" value="Ig-like_fold"/>
</dbReference>
<dbReference type="PROSITE" id="PS50835">
    <property type="entry name" value="IG_LIKE"/>
    <property type="match status" value="3"/>
</dbReference>
<reference evidence="6" key="1">
    <citation type="submission" date="2022-03" db="EMBL/GenBank/DDBJ databases">
        <authorList>
            <person name="Sayadi A."/>
        </authorList>
    </citation>
    <scope>NUCLEOTIDE SEQUENCE</scope>
</reference>
<feature type="domain" description="Ig-like" evidence="5">
    <location>
        <begin position="156"/>
        <end position="246"/>
    </location>
</feature>
<dbReference type="Pfam" id="PF13927">
    <property type="entry name" value="Ig_3"/>
    <property type="match status" value="1"/>
</dbReference>
<dbReference type="EMBL" id="CAKOFQ010007229">
    <property type="protein sequence ID" value="CAH1995465.1"/>
    <property type="molecule type" value="Genomic_DNA"/>
</dbReference>
<feature type="transmembrane region" description="Helical" evidence="4">
    <location>
        <begin position="483"/>
        <end position="509"/>
    </location>
</feature>
<comment type="caution">
    <text evidence="6">The sequence shown here is derived from an EMBL/GenBank/DDBJ whole genome shotgun (WGS) entry which is preliminary data.</text>
</comment>
<evidence type="ECO:0000256" key="4">
    <source>
        <dbReference type="SAM" id="Phobius"/>
    </source>
</evidence>
<dbReference type="InterPro" id="IPR036179">
    <property type="entry name" value="Ig-like_dom_sf"/>
</dbReference>
<protein>
    <recommendedName>
        <fullName evidence="5">Ig-like domain-containing protein</fullName>
    </recommendedName>
</protein>
<evidence type="ECO:0000313" key="6">
    <source>
        <dbReference type="EMBL" id="CAH1995465.1"/>
    </source>
</evidence>
<organism evidence="6 7">
    <name type="scientific">Acanthoscelides obtectus</name>
    <name type="common">Bean weevil</name>
    <name type="synonym">Bruchus obtectus</name>
    <dbReference type="NCBI Taxonomy" id="200917"/>
    <lineage>
        <taxon>Eukaryota</taxon>
        <taxon>Metazoa</taxon>
        <taxon>Ecdysozoa</taxon>
        <taxon>Arthropoda</taxon>
        <taxon>Hexapoda</taxon>
        <taxon>Insecta</taxon>
        <taxon>Pterygota</taxon>
        <taxon>Neoptera</taxon>
        <taxon>Endopterygota</taxon>
        <taxon>Coleoptera</taxon>
        <taxon>Polyphaga</taxon>
        <taxon>Cucujiformia</taxon>
        <taxon>Chrysomeloidea</taxon>
        <taxon>Chrysomelidae</taxon>
        <taxon>Bruchinae</taxon>
        <taxon>Bruchini</taxon>
        <taxon>Acanthoscelides</taxon>
    </lineage>
</organism>
<dbReference type="AlphaFoldDB" id="A0A9P0LIR0"/>
<keyword evidence="4" id="KW-0812">Transmembrane</keyword>
<dbReference type="Gene3D" id="2.60.40.10">
    <property type="entry name" value="Immunoglobulins"/>
    <property type="match status" value="3"/>
</dbReference>
<dbReference type="InterPro" id="IPR013162">
    <property type="entry name" value="CD80_C2-set"/>
</dbReference>
<dbReference type="Proteomes" id="UP001152888">
    <property type="component" value="Unassembled WGS sequence"/>
</dbReference>
<sequence>MVSGHVEAIGNHVTVNRLEVSAITRQQLNSTYKCQASNTKLMMPVEKTVRLELLLKPLSIEVINKPKQLVANEEVSVKCVVVGSRPKALISWTRDTRIFRRGKVVEDGNETVSESTITFVPVPEDDGSIFKCIGENPKLVGVGLEDSFKLNVVYPPQVVLHLGNTLNPEDIKEGDDVYFECNIKANPKQHRISWYHDGQPVSQNMSSGVIISTHSLVLQKVARWQSGSYTCLAANARGETSSAPVYLRVRFAPICIHSNGLGPAITIVGASVSEAVKVRCQVAADPSDVTFVWQFNNSGDSFDVSPAKVHLQAPNASELMYTPTSARDYGTLTCTARNSVGSQQEPCVFQVVPASKPSPPTNCSIRTVAPSVNRTEVLTPLTATMEVFCRPGHDGGLPQHFVLEVFDARASRIRANYSAESLDGGASVMFRLELGEMVPPPEGALRMVVYAENAKGRSEKVVLEDVMLNDAEKRTDGTNNVSLVPIAGLLTGLLLTLGMAVLVIVVIAVRRKRECNGRLHCPHHINIASSSGGRRQ</sequence>
<gene>
    <name evidence="6" type="ORF">ACAOBT_LOCUS22622</name>
</gene>
<dbReference type="InterPro" id="IPR007110">
    <property type="entry name" value="Ig-like_dom"/>
</dbReference>
<proteinExistence type="predicted"/>
<dbReference type="Pfam" id="PF08205">
    <property type="entry name" value="C2-set_2"/>
    <property type="match status" value="1"/>
</dbReference>
<keyword evidence="2 4" id="KW-0472">Membrane</keyword>
<feature type="domain" description="Ig-like" evidence="5">
    <location>
        <begin position="263"/>
        <end position="350"/>
    </location>
</feature>
<keyword evidence="7" id="KW-1185">Reference proteome</keyword>
<evidence type="ECO:0000256" key="1">
    <source>
        <dbReference type="ARBA" id="ARBA00004167"/>
    </source>
</evidence>
<evidence type="ECO:0000256" key="3">
    <source>
        <dbReference type="ARBA" id="ARBA00023157"/>
    </source>
</evidence>
<dbReference type="SMART" id="SM00409">
    <property type="entry name" value="IG"/>
    <property type="match status" value="3"/>
</dbReference>
<feature type="domain" description="Ig-like" evidence="5">
    <location>
        <begin position="57"/>
        <end position="151"/>
    </location>
</feature>
<keyword evidence="3" id="KW-1015">Disulfide bond</keyword>
<evidence type="ECO:0000256" key="2">
    <source>
        <dbReference type="ARBA" id="ARBA00023136"/>
    </source>
</evidence>
<dbReference type="PANTHER" id="PTHR23278:SF26">
    <property type="entry name" value="SIDESTEP III, ISOFORM O"/>
    <property type="match status" value="1"/>
</dbReference>
<dbReference type="InterPro" id="IPR003599">
    <property type="entry name" value="Ig_sub"/>
</dbReference>
<evidence type="ECO:0000259" key="5">
    <source>
        <dbReference type="PROSITE" id="PS50835"/>
    </source>
</evidence>
<dbReference type="SMART" id="SM00408">
    <property type="entry name" value="IGc2"/>
    <property type="match status" value="3"/>
</dbReference>
<dbReference type="InterPro" id="IPR003598">
    <property type="entry name" value="Ig_sub2"/>
</dbReference>